<dbReference type="Proteomes" id="UP001150924">
    <property type="component" value="Unassembled WGS sequence"/>
</dbReference>
<proteinExistence type="predicted"/>
<accession>A0A9X3IWX4</accession>
<dbReference type="RefSeq" id="WP_267767894.1">
    <property type="nucleotide sequence ID" value="NZ_JAPNKE010000002.1"/>
</dbReference>
<evidence type="ECO:0000313" key="2">
    <source>
        <dbReference type="Proteomes" id="UP001150924"/>
    </source>
</evidence>
<protein>
    <submittedName>
        <fullName evidence="1">Uncharacterized protein</fullName>
    </submittedName>
</protein>
<comment type="caution">
    <text evidence="1">The sequence shown here is derived from an EMBL/GenBank/DDBJ whole genome shotgun (WGS) entry which is preliminary data.</text>
</comment>
<reference evidence="1" key="1">
    <citation type="submission" date="2022-11" db="EMBL/GenBank/DDBJ databases">
        <title>Minimal conservation of predation-associated metabolite biosynthetic gene clusters underscores biosynthetic potential of Myxococcota including descriptions for ten novel species: Archangium lansinium sp. nov., Myxococcus landrumus sp. nov., Nannocystis bai.</title>
        <authorList>
            <person name="Ahearne A."/>
            <person name="Stevens C."/>
            <person name="Phillips K."/>
        </authorList>
    </citation>
    <scope>NUCLEOTIDE SEQUENCE</scope>
    <source>
        <strain evidence="1">Na p29</strain>
    </source>
</reference>
<keyword evidence="2" id="KW-1185">Reference proteome</keyword>
<sequence>MTDDHIDEDLSEVETANDRTVQCQVVHARGKLDGRPVVVSYHSHYFLGARGYRYIPNVLEVFVTGNHLKFEGECRARGFADKLARWFGGGGRRGPDPIFDACRIDAPRDADLADFSRPDFTARLAALSGHVHCLQVQVQAGTGINALFHGTHYRSSLPRLQAIVHDVAALAAA</sequence>
<dbReference type="AlphaFoldDB" id="A0A9X3IWX4"/>
<gene>
    <name evidence="1" type="ORF">OV079_10320</name>
</gene>
<name>A0A9X3IWX4_9BACT</name>
<evidence type="ECO:0000313" key="1">
    <source>
        <dbReference type="EMBL" id="MCY1005954.1"/>
    </source>
</evidence>
<organism evidence="1 2">
    <name type="scientific">Nannocystis pusilla</name>
    <dbReference type="NCBI Taxonomy" id="889268"/>
    <lineage>
        <taxon>Bacteria</taxon>
        <taxon>Pseudomonadati</taxon>
        <taxon>Myxococcota</taxon>
        <taxon>Polyangia</taxon>
        <taxon>Nannocystales</taxon>
        <taxon>Nannocystaceae</taxon>
        <taxon>Nannocystis</taxon>
    </lineage>
</organism>
<dbReference type="EMBL" id="JAPNKE010000002">
    <property type="protein sequence ID" value="MCY1005954.1"/>
    <property type="molecule type" value="Genomic_DNA"/>
</dbReference>